<dbReference type="InParanoid" id="S2JV84"/>
<name>S2JV84_MUCC1</name>
<keyword evidence="6" id="KW-0274">FAD</keyword>
<evidence type="ECO:0000313" key="15">
    <source>
        <dbReference type="EMBL" id="EPB83735.1"/>
    </source>
</evidence>
<dbReference type="Proteomes" id="UP000014254">
    <property type="component" value="Unassembled WGS sequence"/>
</dbReference>
<dbReference type="InterPro" id="IPR016156">
    <property type="entry name" value="FAD/NAD-linked_Rdtase_dimer_sf"/>
</dbReference>
<dbReference type="GO" id="GO:0005739">
    <property type="term" value="C:mitochondrion"/>
    <property type="evidence" value="ECO:0007669"/>
    <property type="project" value="UniProtKB-SubCell"/>
</dbReference>
<dbReference type="GO" id="GO:0006915">
    <property type="term" value="P:apoptotic process"/>
    <property type="evidence" value="ECO:0007669"/>
    <property type="project" value="UniProtKB-KW"/>
</dbReference>
<dbReference type="STRING" id="1220926.S2JV84"/>
<evidence type="ECO:0000256" key="4">
    <source>
        <dbReference type="ARBA" id="ARBA00022630"/>
    </source>
</evidence>
<dbReference type="GO" id="GO:0016174">
    <property type="term" value="F:NAD(P)H oxidase H2O2-forming activity"/>
    <property type="evidence" value="ECO:0007669"/>
    <property type="project" value="TreeGrafter"/>
</dbReference>
<dbReference type="eggNOG" id="KOG1346">
    <property type="taxonomic scope" value="Eukaryota"/>
</dbReference>
<evidence type="ECO:0000256" key="11">
    <source>
        <dbReference type="ARBA" id="ARBA00047786"/>
    </source>
</evidence>
<evidence type="ECO:0000256" key="2">
    <source>
        <dbReference type="ARBA" id="ARBA00004173"/>
    </source>
</evidence>
<dbReference type="PANTHER" id="PTHR43557:SF4">
    <property type="entry name" value="APOPTOSIS-INDUCING FACTOR 1, MITOCHONDRIAL"/>
    <property type="match status" value="1"/>
</dbReference>
<evidence type="ECO:0000256" key="3">
    <source>
        <dbReference type="ARBA" id="ARBA00006442"/>
    </source>
</evidence>
<feature type="domain" description="FAD/NAD(P)-binding" evidence="13">
    <location>
        <begin position="119"/>
        <end position="447"/>
    </location>
</feature>
<dbReference type="InterPro" id="IPR036188">
    <property type="entry name" value="FAD/NAD-bd_sf"/>
</dbReference>
<dbReference type="PANTHER" id="PTHR43557">
    <property type="entry name" value="APOPTOSIS-INDUCING FACTOR 1"/>
    <property type="match status" value="1"/>
</dbReference>
<comment type="similarity">
    <text evidence="3">Belongs to the FAD-dependent oxidoreductase family.</text>
</comment>
<dbReference type="InterPro" id="IPR023753">
    <property type="entry name" value="FAD/NAD-binding_dom"/>
</dbReference>
<dbReference type="SUPFAM" id="SSF51905">
    <property type="entry name" value="FAD/NAD(P)-binding domain"/>
    <property type="match status" value="2"/>
</dbReference>
<evidence type="ECO:0000256" key="12">
    <source>
        <dbReference type="SAM" id="MobiDB-lite"/>
    </source>
</evidence>
<dbReference type="InterPro" id="IPR029324">
    <property type="entry name" value="AIF_C"/>
</dbReference>
<dbReference type="SUPFAM" id="SSF55424">
    <property type="entry name" value="FAD/NAD-linked reductases, dimerisation (C-terminal) domain"/>
    <property type="match status" value="1"/>
</dbReference>
<accession>S2JV84</accession>
<evidence type="ECO:0000259" key="14">
    <source>
        <dbReference type="Pfam" id="PF14721"/>
    </source>
</evidence>
<gene>
    <name evidence="15" type="ORF">HMPREF1544_09529</name>
</gene>
<dbReference type="OrthoDB" id="6029at2759"/>
<dbReference type="GO" id="GO:0071949">
    <property type="term" value="F:FAD binding"/>
    <property type="evidence" value="ECO:0007669"/>
    <property type="project" value="TreeGrafter"/>
</dbReference>
<keyword evidence="10" id="KW-0496">Mitochondrion</keyword>
<comment type="subcellular location">
    <subcellularLocation>
        <location evidence="2">Mitochondrion</location>
    </subcellularLocation>
</comment>
<evidence type="ECO:0000256" key="10">
    <source>
        <dbReference type="ARBA" id="ARBA00023128"/>
    </source>
</evidence>
<dbReference type="OMA" id="RSIFFEH"/>
<comment type="catalytic activity">
    <reaction evidence="11">
        <text>A + NADH + H(+) = AH2 + NAD(+)</text>
        <dbReference type="Rhea" id="RHEA:11356"/>
        <dbReference type="ChEBI" id="CHEBI:13193"/>
        <dbReference type="ChEBI" id="CHEBI:15378"/>
        <dbReference type="ChEBI" id="CHEBI:17499"/>
        <dbReference type="ChEBI" id="CHEBI:57540"/>
        <dbReference type="ChEBI" id="CHEBI:57945"/>
    </reaction>
</comment>
<dbReference type="PRINTS" id="PR00368">
    <property type="entry name" value="FADPNR"/>
</dbReference>
<evidence type="ECO:0000256" key="6">
    <source>
        <dbReference type="ARBA" id="ARBA00022827"/>
    </source>
</evidence>
<sequence>MNFLKATGHSVRFASKRGLINNFKPSSFNQKATRLYSTSNAQGHKEGSNIPWAIGSFVVFGPILFKLTSPPPSKKKTVDDHTPANVQAIAATPVVAADKKEEQEQEQVVAPVKKAQKPYVLVGAGTASFAAAQAIKEKDPEANVIIIGEEEYAPYMRPPLSKELWFSEDPEVGKTLVFKDWSGTERNTIYKDVSEYELIKDASGSDMETNKVKLLLNKSVSKLNVEDHTVTLNDGSVIYYNKVLLATGGQPKQLPATASDDKNVTTFRNIRDFQKLEKIAKDGAHIAVVGGGFLGSELAVALAHRSGKENLKVTQIFPEDGNMANVFPGYLTKWTTSRVRKLGVDVKDNSTVKSVSTDKESGKTNIELKDGSSVTVDHVIVAIGIEPRIDLAREAGLEIDEKRSGVVVNAELEARSDVYAAGDMVSFHDVQLGRRRIEHHDHAVLSGRHAGENMVGNNRAYNHQSMFWSDLGPEIGYEAVGLIDSQLSTVSVWAKATAQDTPAAAAASEADSPRSAPTETATGGVAEAVKAKESNPFKDEKFGKGLVFYVRDQKVVGLVLFNVFGKVQEARDVINGGYTSDKIDGLVKQFDIYSKDH</sequence>
<evidence type="ECO:0000313" key="16">
    <source>
        <dbReference type="Proteomes" id="UP000014254"/>
    </source>
</evidence>
<dbReference type="Gene3D" id="3.50.50.60">
    <property type="entry name" value="FAD/NAD(P)-binding domain"/>
    <property type="match status" value="2"/>
</dbReference>
<feature type="compositionally biased region" description="Low complexity" evidence="12">
    <location>
        <begin position="504"/>
        <end position="517"/>
    </location>
</feature>
<dbReference type="VEuPathDB" id="FungiDB:HMPREF1544_09529"/>
<comment type="cofactor">
    <cofactor evidence="1">
        <name>FAD</name>
        <dbReference type="ChEBI" id="CHEBI:57692"/>
    </cofactor>
</comment>
<evidence type="ECO:0000256" key="8">
    <source>
        <dbReference type="ARBA" id="ARBA00023002"/>
    </source>
</evidence>
<keyword evidence="9" id="KW-0520">NAD</keyword>
<proteinExistence type="inferred from homology"/>
<evidence type="ECO:0000259" key="13">
    <source>
        <dbReference type="Pfam" id="PF07992"/>
    </source>
</evidence>
<feature type="region of interest" description="Disordered" evidence="12">
    <location>
        <begin position="504"/>
        <end position="523"/>
    </location>
</feature>
<protein>
    <recommendedName>
        <fullName evidence="17">Apoptosis-inducing factor 1, mitochondrial</fullName>
    </recommendedName>
</protein>
<evidence type="ECO:0008006" key="17">
    <source>
        <dbReference type="Google" id="ProtNLM"/>
    </source>
</evidence>
<dbReference type="Pfam" id="PF07992">
    <property type="entry name" value="Pyr_redox_2"/>
    <property type="match status" value="1"/>
</dbReference>
<dbReference type="AlphaFoldDB" id="S2JV84"/>
<dbReference type="PRINTS" id="PR00411">
    <property type="entry name" value="PNDRDTASEI"/>
</dbReference>
<evidence type="ECO:0000256" key="7">
    <source>
        <dbReference type="ARBA" id="ARBA00022946"/>
    </source>
</evidence>
<reference evidence="16" key="1">
    <citation type="submission" date="2013-05" db="EMBL/GenBank/DDBJ databases">
        <title>The Genome sequence of Mucor circinelloides f. circinelloides 1006PhL.</title>
        <authorList>
            <consortium name="The Broad Institute Genomics Platform"/>
            <person name="Cuomo C."/>
            <person name="Earl A."/>
            <person name="Findley K."/>
            <person name="Lee S.C."/>
            <person name="Walker B."/>
            <person name="Young S."/>
            <person name="Zeng Q."/>
            <person name="Gargeya S."/>
            <person name="Fitzgerald M."/>
            <person name="Haas B."/>
            <person name="Abouelleil A."/>
            <person name="Allen A.W."/>
            <person name="Alvarado L."/>
            <person name="Arachchi H.M."/>
            <person name="Berlin A.M."/>
            <person name="Chapman S.B."/>
            <person name="Gainer-Dewar J."/>
            <person name="Goldberg J."/>
            <person name="Griggs A."/>
            <person name="Gujja S."/>
            <person name="Hansen M."/>
            <person name="Howarth C."/>
            <person name="Imamovic A."/>
            <person name="Ireland A."/>
            <person name="Larimer J."/>
            <person name="McCowan C."/>
            <person name="Murphy C."/>
            <person name="Pearson M."/>
            <person name="Poon T.W."/>
            <person name="Priest M."/>
            <person name="Roberts A."/>
            <person name="Saif S."/>
            <person name="Shea T."/>
            <person name="Sisk P."/>
            <person name="Sykes S."/>
            <person name="Wortman J."/>
            <person name="Nusbaum C."/>
            <person name="Birren B."/>
        </authorList>
    </citation>
    <scope>NUCLEOTIDE SEQUENCE [LARGE SCALE GENOMIC DNA]</scope>
    <source>
        <strain evidence="16">1006PhL</strain>
    </source>
</reference>
<evidence type="ECO:0000256" key="1">
    <source>
        <dbReference type="ARBA" id="ARBA00001974"/>
    </source>
</evidence>
<keyword evidence="4" id="KW-0285">Flavoprotein</keyword>
<keyword evidence="8" id="KW-0560">Oxidoreductase</keyword>
<dbReference type="SMART" id="SM01353">
    <property type="entry name" value="AIF_C"/>
    <property type="match status" value="1"/>
</dbReference>
<dbReference type="Pfam" id="PF14721">
    <property type="entry name" value="AIF_C"/>
    <property type="match status" value="1"/>
</dbReference>
<keyword evidence="16" id="KW-1185">Reference proteome</keyword>
<keyword evidence="7" id="KW-0809">Transit peptide</keyword>
<organism evidence="15 16">
    <name type="scientific">Mucor circinelloides f. circinelloides (strain 1006PhL)</name>
    <name type="common">Mucormycosis agent</name>
    <name type="synonym">Calyptromyces circinelloides</name>
    <dbReference type="NCBI Taxonomy" id="1220926"/>
    <lineage>
        <taxon>Eukaryota</taxon>
        <taxon>Fungi</taxon>
        <taxon>Fungi incertae sedis</taxon>
        <taxon>Mucoromycota</taxon>
        <taxon>Mucoromycotina</taxon>
        <taxon>Mucoromycetes</taxon>
        <taxon>Mucorales</taxon>
        <taxon>Mucorineae</taxon>
        <taxon>Mucoraceae</taxon>
        <taxon>Mucor</taxon>
    </lineage>
</organism>
<evidence type="ECO:0000256" key="9">
    <source>
        <dbReference type="ARBA" id="ARBA00023027"/>
    </source>
</evidence>
<evidence type="ECO:0000256" key="5">
    <source>
        <dbReference type="ARBA" id="ARBA00022703"/>
    </source>
</evidence>
<dbReference type="InterPro" id="IPR050446">
    <property type="entry name" value="FAD-oxidoreductase/Apoptosis"/>
</dbReference>
<dbReference type="FunCoup" id="S2JV84">
    <property type="interactions" value="409"/>
</dbReference>
<feature type="domain" description="Mitochondrial apoptosis-inducing factor C-terminal" evidence="14">
    <location>
        <begin position="450"/>
        <end position="575"/>
    </location>
</feature>
<dbReference type="GO" id="GO:0033108">
    <property type="term" value="P:mitochondrial respiratory chain complex assembly"/>
    <property type="evidence" value="ECO:0007669"/>
    <property type="project" value="TreeGrafter"/>
</dbReference>
<dbReference type="GO" id="GO:0046983">
    <property type="term" value="F:protein dimerization activity"/>
    <property type="evidence" value="ECO:0007669"/>
    <property type="project" value="InterPro"/>
</dbReference>
<keyword evidence="5" id="KW-0053">Apoptosis</keyword>
<dbReference type="EMBL" id="KE124061">
    <property type="protein sequence ID" value="EPB83735.1"/>
    <property type="molecule type" value="Genomic_DNA"/>
</dbReference>
<dbReference type="Gene3D" id="3.30.390.30">
    <property type="match status" value="1"/>
</dbReference>